<dbReference type="EMBL" id="BLZR01000001">
    <property type="protein sequence ID" value="GFP75959.1"/>
    <property type="molecule type" value="Genomic_DNA"/>
</dbReference>
<evidence type="ECO:0000256" key="1">
    <source>
        <dbReference type="SAM" id="Phobius"/>
    </source>
</evidence>
<comment type="caution">
    <text evidence="2">The sequence shown here is derived from an EMBL/GenBank/DDBJ whole genome shotgun (WGS) entry which is preliminary data.</text>
</comment>
<keyword evidence="1" id="KW-1133">Transmembrane helix</keyword>
<accession>A0A6V8SFG5</accession>
<name>A0A6V8SFG5_9CLOT</name>
<keyword evidence="1" id="KW-0812">Transmembrane</keyword>
<gene>
    <name evidence="2" type="ORF">bsdtw1_02052</name>
</gene>
<keyword evidence="3" id="KW-1185">Reference proteome</keyword>
<dbReference type="Proteomes" id="UP000580568">
    <property type="component" value="Unassembled WGS sequence"/>
</dbReference>
<reference evidence="2 3" key="1">
    <citation type="submission" date="2020-07" db="EMBL/GenBank/DDBJ databases">
        <title>A new beta-1,3-glucan-decomposing anaerobic bacterium isolated from anoxic soil subjected to biological soil disinfestation.</title>
        <authorList>
            <person name="Ueki A."/>
            <person name="Tonouchi A."/>
        </authorList>
    </citation>
    <scope>NUCLEOTIDE SEQUENCE [LARGE SCALE GENOMIC DNA]</scope>
    <source>
        <strain evidence="2 3">TW1</strain>
    </source>
</reference>
<feature type="transmembrane region" description="Helical" evidence="1">
    <location>
        <begin position="12"/>
        <end position="30"/>
    </location>
</feature>
<protein>
    <submittedName>
        <fullName evidence="2">Uncharacterized protein</fullName>
    </submittedName>
</protein>
<evidence type="ECO:0000313" key="2">
    <source>
        <dbReference type="EMBL" id="GFP75959.1"/>
    </source>
</evidence>
<keyword evidence="1" id="KW-0472">Membrane</keyword>
<organism evidence="2 3">
    <name type="scientific">Clostridium fungisolvens</name>
    <dbReference type="NCBI Taxonomy" id="1604897"/>
    <lineage>
        <taxon>Bacteria</taxon>
        <taxon>Bacillati</taxon>
        <taxon>Bacillota</taxon>
        <taxon>Clostridia</taxon>
        <taxon>Eubacteriales</taxon>
        <taxon>Clostridiaceae</taxon>
        <taxon>Clostridium</taxon>
    </lineage>
</organism>
<dbReference type="AlphaFoldDB" id="A0A6V8SFG5"/>
<proteinExistence type="predicted"/>
<evidence type="ECO:0000313" key="3">
    <source>
        <dbReference type="Proteomes" id="UP000580568"/>
    </source>
</evidence>
<sequence>MKKRTRKIIMNIIMAIIITSFLIGLFYQFVGR</sequence>